<reference evidence="4 6" key="2">
    <citation type="submission" date="2019-03" db="EMBL/GenBank/DDBJ databases">
        <authorList>
            <person name="He R.-H."/>
        </authorList>
    </citation>
    <scope>NUCLEOTIDE SEQUENCE [LARGE SCALE GENOMIC DNA]</scope>
    <source>
        <strain evidence="4 6">DSM 19624</strain>
    </source>
</reference>
<evidence type="ECO:0000313" key="5">
    <source>
        <dbReference type="Proteomes" id="UP000273898"/>
    </source>
</evidence>
<dbReference type="PROSITE" id="PS51352">
    <property type="entry name" value="THIOREDOXIN_2"/>
    <property type="match status" value="1"/>
</dbReference>
<feature type="signal peptide" evidence="1">
    <location>
        <begin position="1"/>
        <end position="19"/>
    </location>
</feature>
<dbReference type="Proteomes" id="UP000297429">
    <property type="component" value="Unassembled WGS sequence"/>
</dbReference>
<feature type="chain" id="PRO_5044605944" evidence="1">
    <location>
        <begin position="20"/>
        <end position="360"/>
    </location>
</feature>
<dbReference type="Pfam" id="PF13905">
    <property type="entry name" value="Thioredoxin_8"/>
    <property type="match status" value="1"/>
</dbReference>
<dbReference type="AlphaFoldDB" id="A0A497YEC4"/>
<evidence type="ECO:0000313" key="6">
    <source>
        <dbReference type="Proteomes" id="UP000297429"/>
    </source>
</evidence>
<sequence length="360" mass="41965">MRKLFFFTILLLANISVYSQGNVGYINGEIIDSSVKTDTVIFFGGQISEQYYEMKNIRSEVLFGKYKVKSSFKEPVMFRMVLSSDKNKMIWRAGRYFLDNSTKIIKSDLKNTECVSVDGSTNAEYQKIFIPFIFQKIGTYSCVKRDMEVIEEGKQLQFDSLVYLYVKKYPNSYVALWELVNRFTRFGHSTLREKTLYSFSDKIKKGEIWHKLRDEFNVIAIKEGVVFPSPMVMDTAYVEKRLSIPIAKLTLVDFWFSRCKPCLEAYVELKKLQDKYRSKGFNIVSISTDKASERGLLQKRIIDYGLDWTHFLDENGTITKKLLIKNFPTTFLLDSDSNVIKRDISIDDLAKLLKEKFDDN</sequence>
<comment type="caution">
    <text evidence="3">The sequence shown here is derived from an EMBL/GenBank/DDBJ whole genome shotgun (WGS) entry which is preliminary data.</text>
</comment>
<proteinExistence type="predicted"/>
<dbReference type="CDD" id="cd02966">
    <property type="entry name" value="TlpA_like_family"/>
    <property type="match status" value="1"/>
</dbReference>
<organism evidence="3 5">
    <name type="scientific">Pedobacter alluvionis</name>
    <dbReference type="NCBI Taxonomy" id="475253"/>
    <lineage>
        <taxon>Bacteria</taxon>
        <taxon>Pseudomonadati</taxon>
        <taxon>Bacteroidota</taxon>
        <taxon>Sphingobacteriia</taxon>
        <taxon>Sphingobacteriales</taxon>
        <taxon>Sphingobacteriaceae</taxon>
        <taxon>Pedobacter</taxon>
    </lineage>
</organism>
<dbReference type="InterPro" id="IPR050553">
    <property type="entry name" value="Thioredoxin_ResA/DsbE_sf"/>
</dbReference>
<evidence type="ECO:0000313" key="4">
    <source>
        <dbReference type="EMBL" id="TFB27889.1"/>
    </source>
</evidence>
<dbReference type="PANTHER" id="PTHR42852">
    <property type="entry name" value="THIOL:DISULFIDE INTERCHANGE PROTEIN DSBE"/>
    <property type="match status" value="1"/>
</dbReference>
<dbReference type="SUPFAM" id="SSF52833">
    <property type="entry name" value="Thioredoxin-like"/>
    <property type="match status" value="1"/>
</dbReference>
<accession>A0A497YEC4</accession>
<dbReference type="EMBL" id="RCCK01000001">
    <property type="protein sequence ID" value="RLJ80999.1"/>
    <property type="molecule type" value="Genomic_DNA"/>
</dbReference>
<dbReference type="RefSeq" id="WP_121281946.1">
    <property type="nucleotide sequence ID" value="NZ_RCCK01000001.1"/>
</dbReference>
<evidence type="ECO:0000313" key="3">
    <source>
        <dbReference type="EMBL" id="RLJ80999.1"/>
    </source>
</evidence>
<keyword evidence="6" id="KW-1185">Reference proteome</keyword>
<dbReference type="OrthoDB" id="710833at2"/>
<dbReference type="Proteomes" id="UP000273898">
    <property type="component" value="Unassembled WGS sequence"/>
</dbReference>
<dbReference type="InterPro" id="IPR013766">
    <property type="entry name" value="Thioredoxin_domain"/>
</dbReference>
<reference evidence="3 5" key="1">
    <citation type="submission" date="2018-10" db="EMBL/GenBank/DDBJ databases">
        <title>Genomic Encyclopedia of Archaeal and Bacterial Type Strains, Phase II (KMG-II): from individual species to whole genera.</title>
        <authorList>
            <person name="Goeker M."/>
        </authorList>
    </citation>
    <scope>NUCLEOTIDE SEQUENCE [LARGE SCALE GENOMIC DNA]</scope>
    <source>
        <strain evidence="3 5">DSM 19624</strain>
    </source>
</reference>
<evidence type="ECO:0000259" key="2">
    <source>
        <dbReference type="PROSITE" id="PS51352"/>
    </source>
</evidence>
<gene>
    <name evidence="3" type="ORF">BCL90_0018</name>
    <name evidence="4" type="ORF">E3V97_24585</name>
</gene>
<dbReference type="Gene3D" id="3.40.30.10">
    <property type="entry name" value="Glutaredoxin"/>
    <property type="match status" value="1"/>
</dbReference>
<protein>
    <submittedName>
        <fullName evidence="3">Thioredoxin-like protein</fullName>
    </submittedName>
    <submittedName>
        <fullName evidence="4">TlpA family protein disulfide reductase</fullName>
    </submittedName>
</protein>
<feature type="domain" description="Thioredoxin" evidence="2">
    <location>
        <begin position="221"/>
        <end position="345"/>
    </location>
</feature>
<keyword evidence="1" id="KW-0732">Signal</keyword>
<name>A0A497YEC4_9SPHI</name>
<dbReference type="PANTHER" id="PTHR42852:SF13">
    <property type="entry name" value="PROTEIN DIPZ"/>
    <property type="match status" value="1"/>
</dbReference>
<dbReference type="InterPro" id="IPR036249">
    <property type="entry name" value="Thioredoxin-like_sf"/>
</dbReference>
<dbReference type="EMBL" id="SOPX01000008">
    <property type="protein sequence ID" value="TFB27889.1"/>
    <property type="molecule type" value="Genomic_DNA"/>
</dbReference>
<dbReference type="InterPro" id="IPR012336">
    <property type="entry name" value="Thioredoxin-like_fold"/>
</dbReference>
<evidence type="ECO:0000256" key="1">
    <source>
        <dbReference type="SAM" id="SignalP"/>
    </source>
</evidence>